<name>A0A5M6C9N6_9FLAO</name>
<evidence type="ECO:0000259" key="1">
    <source>
        <dbReference type="Pfam" id="PF06889"/>
    </source>
</evidence>
<keyword evidence="3" id="KW-1185">Reference proteome</keyword>
<proteinExistence type="predicted"/>
<evidence type="ECO:0000313" key="2">
    <source>
        <dbReference type="EMBL" id="KAA5531743.1"/>
    </source>
</evidence>
<sequence>MKATISAVLSHIISASTDVSYLEKTEAMKILKKVNQYAQKHYTNWENYSKDFIIGEVNVGLNNSAGRGVLKKYIGYLETKIGSPWNTISWESSGSNRTNETTENEVSTEVLGDIVWAFQRKKYNDTTDFNNEIEEYQHLILKEKAIWQLEEIAINKPEIEICYEAWIKGKEEIATNETLLDDEEDAFDEDNSDEGMFQVELCATLKAQNGKYFTNLDLMYQLEQQVSNKELGDHIFFEGLTLNSNADHESEIPTFYIYCGS</sequence>
<reference evidence="2 3" key="1">
    <citation type="submission" date="2019-09" db="EMBL/GenBank/DDBJ databases">
        <title>Genome sequence and assembly of Flavobacterium sp.</title>
        <authorList>
            <person name="Chhetri G."/>
        </authorList>
    </citation>
    <scope>NUCLEOTIDE SEQUENCE [LARGE SCALE GENOMIC DNA]</scope>
    <source>
        <strain evidence="2 3">SNL9</strain>
    </source>
</reference>
<organism evidence="2 3">
    <name type="scientific">Paenimyroides baculatum</name>
    <dbReference type="NCBI Taxonomy" id="2608000"/>
    <lineage>
        <taxon>Bacteria</taxon>
        <taxon>Pseudomonadati</taxon>
        <taxon>Bacteroidota</taxon>
        <taxon>Flavobacteriia</taxon>
        <taxon>Flavobacteriales</taxon>
        <taxon>Flavobacteriaceae</taxon>
        <taxon>Paenimyroides</taxon>
    </lineage>
</organism>
<dbReference type="AlphaFoldDB" id="A0A5M6C9N6"/>
<evidence type="ECO:0000313" key="3">
    <source>
        <dbReference type="Proteomes" id="UP000325141"/>
    </source>
</evidence>
<dbReference type="InterPro" id="IPR009677">
    <property type="entry name" value="DUF1266"/>
</dbReference>
<comment type="caution">
    <text evidence="2">The sequence shown here is derived from an EMBL/GenBank/DDBJ whole genome shotgun (WGS) entry which is preliminary data.</text>
</comment>
<dbReference type="Pfam" id="PF06889">
    <property type="entry name" value="DUF1266"/>
    <property type="match status" value="1"/>
</dbReference>
<accession>A0A5M6C9N6</accession>
<dbReference type="RefSeq" id="WP_150014781.1">
    <property type="nucleotide sequence ID" value="NZ_VWSG01000017.1"/>
</dbReference>
<dbReference type="EMBL" id="VWSG01000017">
    <property type="protein sequence ID" value="KAA5531743.1"/>
    <property type="molecule type" value="Genomic_DNA"/>
</dbReference>
<dbReference type="Proteomes" id="UP000325141">
    <property type="component" value="Unassembled WGS sequence"/>
</dbReference>
<gene>
    <name evidence="2" type="ORF">F0460_15240</name>
</gene>
<feature type="domain" description="DUF1266" evidence="1">
    <location>
        <begin position="9"/>
        <end position="90"/>
    </location>
</feature>
<protein>
    <submittedName>
        <fullName evidence="2">DUF1266 domain-containing protein</fullName>
    </submittedName>
</protein>